<dbReference type="EC" id="2.1.1.100" evidence="5"/>
<reference evidence="7" key="1">
    <citation type="journal article" date="2014" name="Proc. Natl. Acad. Sci. U.S.A.">
        <title>Extensive sampling of basidiomycete genomes demonstrates inadequacy of the white-rot/brown-rot paradigm for wood decay fungi.</title>
        <authorList>
            <person name="Riley R."/>
            <person name="Salamov A.A."/>
            <person name="Brown D.W."/>
            <person name="Nagy L.G."/>
            <person name="Floudas D."/>
            <person name="Held B.W."/>
            <person name="Levasseur A."/>
            <person name="Lombard V."/>
            <person name="Morin E."/>
            <person name="Otillar R."/>
            <person name="Lindquist E.A."/>
            <person name="Sun H."/>
            <person name="LaButti K.M."/>
            <person name="Schmutz J."/>
            <person name="Jabbour D."/>
            <person name="Luo H."/>
            <person name="Baker S.E."/>
            <person name="Pisabarro A.G."/>
            <person name="Walton J.D."/>
            <person name="Blanchette R.A."/>
            <person name="Henrissat B."/>
            <person name="Martin F."/>
            <person name="Cullen D."/>
            <person name="Hibbett D.S."/>
            <person name="Grigoriev I.V."/>
        </authorList>
    </citation>
    <scope>NUCLEOTIDE SEQUENCE [LARGE SCALE GENOMIC DNA]</scope>
    <source>
        <strain evidence="7">MUCL 33604</strain>
    </source>
</reference>
<dbReference type="Gene3D" id="1.20.120.1630">
    <property type="match status" value="1"/>
</dbReference>
<dbReference type="GO" id="GO:0005789">
    <property type="term" value="C:endoplasmic reticulum membrane"/>
    <property type="evidence" value="ECO:0007669"/>
    <property type="project" value="UniProtKB-SubCell"/>
</dbReference>
<keyword evidence="5" id="KW-0949">S-adenosyl-L-methionine</keyword>
<keyword evidence="5" id="KW-0489">Methyltransferase</keyword>
<evidence type="ECO:0000256" key="2">
    <source>
        <dbReference type="ARBA" id="ARBA00022692"/>
    </source>
</evidence>
<protein>
    <recommendedName>
        <fullName evidence="5">Protein-S-isoprenylcysteine O-methyltransferase</fullName>
        <ecNumber evidence="5">2.1.1.100</ecNumber>
    </recommendedName>
</protein>
<feature type="transmembrane region" description="Helical" evidence="5">
    <location>
        <begin position="242"/>
        <end position="262"/>
    </location>
</feature>
<dbReference type="GO" id="GO:0004671">
    <property type="term" value="F:protein C-terminal S-isoprenylcysteine carboxyl O-methyltransferase activity"/>
    <property type="evidence" value="ECO:0007669"/>
    <property type="project" value="UniProtKB-EC"/>
</dbReference>
<keyword evidence="3 5" id="KW-1133">Transmembrane helix</keyword>
<dbReference type="STRING" id="933084.A0A067PM73"/>
<gene>
    <name evidence="6" type="ORF">JAAARDRAFT_40240</name>
</gene>
<dbReference type="PANTHER" id="PTHR12714">
    <property type="entry name" value="PROTEIN-S ISOPRENYLCYSTEINE O-METHYLTRANSFERASE"/>
    <property type="match status" value="1"/>
</dbReference>
<dbReference type="EMBL" id="KL197740">
    <property type="protein sequence ID" value="KDQ52352.1"/>
    <property type="molecule type" value="Genomic_DNA"/>
</dbReference>
<organism evidence="6 7">
    <name type="scientific">Jaapia argillacea MUCL 33604</name>
    <dbReference type="NCBI Taxonomy" id="933084"/>
    <lineage>
        <taxon>Eukaryota</taxon>
        <taxon>Fungi</taxon>
        <taxon>Dikarya</taxon>
        <taxon>Basidiomycota</taxon>
        <taxon>Agaricomycotina</taxon>
        <taxon>Agaricomycetes</taxon>
        <taxon>Agaricomycetidae</taxon>
        <taxon>Jaapiales</taxon>
        <taxon>Jaapiaceae</taxon>
        <taxon>Jaapia</taxon>
    </lineage>
</organism>
<comment type="catalytic activity">
    <reaction evidence="5">
        <text>[protein]-C-terminal S-[(2E,6E)-farnesyl]-L-cysteine + S-adenosyl-L-methionine = [protein]-C-terminal S-[(2E,6E)-farnesyl]-L-cysteine methyl ester + S-adenosyl-L-homocysteine</text>
        <dbReference type="Rhea" id="RHEA:21672"/>
        <dbReference type="Rhea" id="RHEA-COMP:12125"/>
        <dbReference type="Rhea" id="RHEA-COMP:12126"/>
        <dbReference type="ChEBI" id="CHEBI:57856"/>
        <dbReference type="ChEBI" id="CHEBI:59789"/>
        <dbReference type="ChEBI" id="CHEBI:90510"/>
        <dbReference type="ChEBI" id="CHEBI:90511"/>
        <dbReference type="EC" id="2.1.1.100"/>
    </reaction>
</comment>
<comment type="subcellular location">
    <subcellularLocation>
        <location evidence="5">Endoplasmic reticulum membrane</location>
        <topology evidence="5">Multi-pass membrane protein</topology>
    </subcellularLocation>
    <subcellularLocation>
        <location evidence="1">Membrane</location>
        <topology evidence="1">Multi-pass membrane protein</topology>
    </subcellularLocation>
</comment>
<dbReference type="Pfam" id="PF04140">
    <property type="entry name" value="ICMT"/>
    <property type="match status" value="1"/>
</dbReference>
<dbReference type="InParanoid" id="A0A067PM73"/>
<keyword evidence="7" id="KW-1185">Reference proteome</keyword>
<keyword evidence="5" id="KW-0808">Transferase</keyword>
<evidence type="ECO:0000256" key="1">
    <source>
        <dbReference type="ARBA" id="ARBA00004141"/>
    </source>
</evidence>
<dbReference type="PANTHER" id="PTHR12714:SF9">
    <property type="entry name" value="PROTEIN-S-ISOPRENYLCYSTEINE O-METHYLTRANSFERASE"/>
    <property type="match status" value="1"/>
</dbReference>
<feature type="transmembrane region" description="Helical" evidence="5">
    <location>
        <begin position="101"/>
        <end position="123"/>
    </location>
</feature>
<dbReference type="InterPro" id="IPR007269">
    <property type="entry name" value="ICMT_MeTrfase"/>
</dbReference>
<evidence type="ECO:0000313" key="6">
    <source>
        <dbReference type="EMBL" id="KDQ52352.1"/>
    </source>
</evidence>
<dbReference type="OrthoDB" id="422086at2759"/>
<comment type="similarity">
    <text evidence="5">Belongs to the class VI-like SAM-binding methyltransferase superfamily. Isoprenylcysteine carboxyl methyltransferase family.</text>
</comment>
<accession>A0A067PM73</accession>
<evidence type="ECO:0000256" key="4">
    <source>
        <dbReference type="ARBA" id="ARBA00023136"/>
    </source>
</evidence>
<evidence type="ECO:0000256" key="5">
    <source>
        <dbReference type="RuleBase" id="RU362022"/>
    </source>
</evidence>
<keyword evidence="2 5" id="KW-0812">Transmembrane</keyword>
<dbReference type="HOGENOM" id="CLU_065200_6_0_1"/>
<sequence>MTGTHALLSRQLSFASEKAEDMNFRTLSFLALLQRSDHLLDSYKPLVPRSIPHFIPLTTSETNMTATRAILILVQAIANQLATTSPNKSHSHTKYYTNQNWLLQMAPLFFVLQQPAVWILTLLEILTAFPGLTTPTTPATICPAKPMPSLLPTPFFYAGIALSVIGALIRVTCYRTLGSQFTFDLSIAENHKLIQSDLYGWVRHPSYTGSMCLISGLTLVHLTNGGWLVQCGWVQPWSIGVLAWWAIWWSYYIAVAITRGHAEDDQLRKVFKKEWEEYASRVPWWFVPGLV</sequence>
<proteinExistence type="inferred from homology"/>
<name>A0A067PM73_9AGAM</name>
<dbReference type="AlphaFoldDB" id="A0A067PM73"/>
<evidence type="ECO:0000313" key="7">
    <source>
        <dbReference type="Proteomes" id="UP000027265"/>
    </source>
</evidence>
<feature type="transmembrane region" description="Helical" evidence="5">
    <location>
        <begin position="155"/>
        <end position="173"/>
    </location>
</feature>
<keyword evidence="4 5" id="KW-0472">Membrane</keyword>
<dbReference type="GO" id="GO:0032259">
    <property type="term" value="P:methylation"/>
    <property type="evidence" value="ECO:0007669"/>
    <property type="project" value="UniProtKB-KW"/>
</dbReference>
<evidence type="ECO:0000256" key="3">
    <source>
        <dbReference type="ARBA" id="ARBA00022989"/>
    </source>
</evidence>
<feature type="transmembrane region" description="Helical" evidence="5">
    <location>
        <begin position="211"/>
        <end position="230"/>
    </location>
</feature>
<dbReference type="Proteomes" id="UP000027265">
    <property type="component" value="Unassembled WGS sequence"/>
</dbReference>
<keyword evidence="5" id="KW-0256">Endoplasmic reticulum</keyword>